<reference evidence="1 2" key="1">
    <citation type="journal article" date="2016" name="Genome Announc.">
        <title>Draft Genome Sequence of the Thermotolerant Cyanobacterium Desertifilum sp. IPPAS B-1220.</title>
        <authorList>
            <person name="Mironov K.S."/>
            <person name="Sinetova M.A."/>
            <person name="Bolatkhan K."/>
            <person name="Zayadan B.K."/>
            <person name="Ustinova V.V."/>
            <person name="Kupriyanova E.V."/>
            <person name="Skrypnik A.N."/>
            <person name="Gogoleva N.E."/>
            <person name="Gogolev Y.V."/>
            <person name="Los D.A."/>
        </authorList>
    </citation>
    <scope>NUCLEOTIDE SEQUENCE [LARGE SCALE GENOMIC DNA]</scope>
    <source>
        <strain evidence="1 2">IPPAS B-1220</strain>
    </source>
</reference>
<dbReference type="EMBL" id="CP182909">
    <property type="protein sequence ID" value="XPM66314.1"/>
    <property type="molecule type" value="Genomic_DNA"/>
</dbReference>
<dbReference type="Proteomes" id="UP000095472">
    <property type="component" value="Chromosome"/>
</dbReference>
<protein>
    <submittedName>
        <fullName evidence="1">Uncharacterized protein</fullName>
    </submittedName>
</protein>
<evidence type="ECO:0000313" key="1">
    <source>
        <dbReference type="EMBL" id="XPM66314.1"/>
    </source>
</evidence>
<proteinExistence type="predicted"/>
<gene>
    <name evidence="1" type="ORF">BH720_013715</name>
</gene>
<accession>A0ACD5GZY1</accession>
<name>A0ACD5GZY1_9CYAN</name>
<organism evidence="1 2">
    <name type="scientific">Desertifilum tharense IPPAS B-1220</name>
    <dbReference type="NCBI Taxonomy" id="1781255"/>
    <lineage>
        <taxon>Bacteria</taxon>
        <taxon>Bacillati</taxon>
        <taxon>Cyanobacteriota</taxon>
        <taxon>Cyanophyceae</taxon>
        <taxon>Desertifilales</taxon>
        <taxon>Desertifilaceae</taxon>
        <taxon>Desertifilum</taxon>
    </lineage>
</organism>
<sequence length="49" mass="5162">MMTINSALSSDSELLRTDSALSSDSELGTRNFALLSPLSIKKAASDRGC</sequence>
<evidence type="ECO:0000313" key="2">
    <source>
        <dbReference type="Proteomes" id="UP000095472"/>
    </source>
</evidence>
<keyword evidence="2" id="KW-1185">Reference proteome</keyword>